<comment type="subcellular location">
    <subcellularLocation>
        <location evidence="1">Membrane</location>
        <topology evidence="1">Multi-pass membrane protein</topology>
    </subcellularLocation>
</comment>
<keyword evidence="3" id="KW-1133">Transmembrane helix</keyword>
<sequence>MCLGVTNLRHGYRKICVFQCSRRDCFHPGNRDRASNATFGDDHNNPHRQQYGNQVYVLSQEPVDRGCRAWCVVVGSTAIMIPTFGLMTTIGIFQVIWKSNQLSARSNTEISWIISIYGFLAVLLCGPFGAVFDKYGPRWILTPAATLYAASFLGVAFCTQYWQFFLCFSFAGVGAAALTTSALAVINHWFDKKKGLAMGICTMGGGVGGVIFSVLLRFTTKHLNWMKASLVHLVVICVFLVIGCVMIRPRVLKPSEGKLWDFSCFRRWKFLLFTLSVCGFELVLFVAWGLLPTFSSIVNLGDVFYLMLVFSVGSTLGRVIPGYLTDRMGPFNVTIMMTIITELTMLSLWLPFGSTSAPVLYTVAFLLGFGTGSFVSTAATCLGRLCDVQDNGTYIGCCYAVVSLATLIGNPASQAVLGDGQHGRTRLTVAFLAAILFLSLVSCCFVRWLCLGKTWKWRVNV</sequence>
<feature type="transmembrane region" description="Helical" evidence="3">
    <location>
        <begin position="109"/>
        <end position="132"/>
    </location>
</feature>
<dbReference type="PANTHER" id="PTHR11360">
    <property type="entry name" value="MONOCARBOXYLATE TRANSPORTER"/>
    <property type="match status" value="1"/>
</dbReference>
<evidence type="ECO:0000313" key="5">
    <source>
        <dbReference type="EMBL" id="KAF9879108.1"/>
    </source>
</evidence>
<dbReference type="OrthoDB" id="6499973at2759"/>
<feature type="transmembrane region" description="Helical" evidence="3">
    <location>
        <begin position="303"/>
        <end position="324"/>
    </location>
</feature>
<feature type="transmembrane region" description="Helical" evidence="3">
    <location>
        <begin position="391"/>
        <end position="409"/>
    </location>
</feature>
<name>A0A9P6IA43_9PEZI</name>
<dbReference type="Gene3D" id="1.20.1250.20">
    <property type="entry name" value="MFS general substrate transporter like domains"/>
    <property type="match status" value="1"/>
</dbReference>
<dbReference type="InterPro" id="IPR020846">
    <property type="entry name" value="MFS_dom"/>
</dbReference>
<dbReference type="SUPFAM" id="SSF103473">
    <property type="entry name" value="MFS general substrate transporter"/>
    <property type="match status" value="1"/>
</dbReference>
<proteinExistence type="inferred from homology"/>
<feature type="transmembrane region" description="Helical" evidence="3">
    <location>
        <begin position="163"/>
        <end position="184"/>
    </location>
</feature>
<evidence type="ECO:0000259" key="4">
    <source>
        <dbReference type="PROSITE" id="PS50850"/>
    </source>
</evidence>
<gene>
    <name evidence="5" type="ORF">CkaCkLH20_03341</name>
</gene>
<dbReference type="Proteomes" id="UP000781932">
    <property type="component" value="Unassembled WGS sequence"/>
</dbReference>
<dbReference type="InterPro" id="IPR050327">
    <property type="entry name" value="Proton-linked_MCT"/>
</dbReference>
<dbReference type="EMBL" id="JAATWM020000008">
    <property type="protein sequence ID" value="KAF9879108.1"/>
    <property type="molecule type" value="Genomic_DNA"/>
</dbReference>
<keyword evidence="6" id="KW-1185">Reference proteome</keyword>
<dbReference type="GO" id="GO:0016020">
    <property type="term" value="C:membrane"/>
    <property type="evidence" value="ECO:0007669"/>
    <property type="project" value="UniProtKB-SubCell"/>
</dbReference>
<dbReference type="InterPro" id="IPR011701">
    <property type="entry name" value="MFS"/>
</dbReference>
<dbReference type="AlphaFoldDB" id="A0A9P6IA43"/>
<feature type="transmembrane region" description="Helical" evidence="3">
    <location>
        <begin position="429"/>
        <end position="450"/>
    </location>
</feature>
<evidence type="ECO:0000256" key="1">
    <source>
        <dbReference type="ARBA" id="ARBA00004141"/>
    </source>
</evidence>
<feature type="transmembrane region" description="Helical" evidence="3">
    <location>
        <begin position="358"/>
        <end position="379"/>
    </location>
</feature>
<dbReference type="InterPro" id="IPR036259">
    <property type="entry name" value="MFS_trans_sf"/>
</dbReference>
<dbReference type="GO" id="GO:0022857">
    <property type="term" value="F:transmembrane transporter activity"/>
    <property type="evidence" value="ECO:0007669"/>
    <property type="project" value="InterPro"/>
</dbReference>
<dbReference type="PROSITE" id="PS50850">
    <property type="entry name" value="MFS"/>
    <property type="match status" value="1"/>
</dbReference>
<keyword evidence="3" id="KW-0472">Membrane</keyword>
<feature type="transmembrane region" description="Helical" evidence="3">
    <location>
        <begin position="196"/>
        <end position="218"/>
    </location>
</feature>
<evidence type="ECO:0000256" key="2">
    <source>
        <dbReference type="ARBA" id="ARBA00006727"/>
    </source>
</evidence>
<feature type="transmembrane region" description="Helical" evidence="3">
    <location>
        <begin position="331"/>
        <end position="352"/>
    </location>
</feature>
<feature type="transmembrane region" description="Helical" evidence="3">
    <location>
        <begin position="230"/>
        <end position="249"/>
    </location>
</feature>
<evidence type="ECO:0000256" key="3">
    <source>
        <dbReference type="SAM" id="Phobius"/>
    </source>
</evidence>
<protein>
    <submittedName>
        <fullName evidence="5">MFS monocarboxylate</fullName>
    </submittedName>
</protein>
<dbReference type="RefSeq" id="XP_038748569.1">
    <property type="nucleotide sequence ID" value="XM_038886060.1"/>
</dbReference>
<reference evidence="5" key="2">
    <citation type="submission" date="2020-11" db="EMBL/GenBank/DDBJ databases">
        <title>Whole genome sequencing of Colletotrichum sp.</title>
        <authorList>
            <person name="Li H."/>
        </authorList>
    </citation>
    <scope>NUCLEOTIDE SEQUENCE</scope>
    <source>
        <strain evidence="5">CkLH20</strain>
    </source>
</reference>
<reference evidence="5" key="1">
    <citation type="submission" date="2020-03" db="EMBL/GenBank/DDBJ databases">
        <authorList>
            <person name="He L."/>
        </authorList>
    </citation>
    <scope>NUCLEOTIDE SEQUENCE</scope>
    <source>
        <strain evidence="5">CkLH20</strain>
    </source>
</reference>
<dbReference type="GeneID" id="62159134"/>
<feature type="transmembrane region" description="Helical" evidence="3">
    <location>
        <begin position="139"/>
        <end position="157"/>
    </location>
</feature>
<evidence type="ECO:0000313" key="6">
    <source>
        <dbReference type="Proteomes" id="UP000781932"/>
    </source>
</evidence>
<dbReference type="Pfam" id="PF07690">
    <property type="entry name" value="MFS_1"/>
    <property type="match status" value="1"/>
</dbReference>
<organism evidence="5 6">
    <name type="scientific">Colletotrichum karsti</name>
    <dbReference type="NCBI Taxonomy" id="1095194"/>
    <lineage>
        <taxon>Eukaryota</taxon>
        <taxon>Fungi</taxon>
        <taxon>Dikarya</taxon>
        <taxon>Ascomycota</taxon>
        <taxon>Pezizomycotina</taxon>
        <taxon>Sordariomycetes</taxon>
        <taxon>Hypocreomycetidae</taxon>
        <taxon>Glomerellales</taxon>
        <taxon>Glomerellaceae</taxon>
        <taxon>Colletotrichum</taxon>
        <taxon>Colletotrichum boninense species complex</taxon>
    </lineage>
</organism>
<dbReference type="PANTHER" id="PTHR11360:SF230">
    <property type="entry name" value="MONOCARBOXYLATE TRANSPORTER, PUTATIVE (AFU_ORTHOLOGUE AFUA_2G12790)-RELATED"/>
    <property type="match status" value="1"/>
</dbReference>
<comment type="caution">
    <text evidence="5">The sequence shown here is derived from an EMBL/GenBank/DDBJ whole genome shotgun (WGS) entry which is preliminary data.</text>
</comment>
<feature type="transmembrane region" description="Helical" evidence="3">
    <location>
        <begin position="69"/>
        <end position="97"/>
    </location>
</feature>
<accession>A0A9P6IA43</accession>
<feature type="domain" description="Major facilitator superfamily (MFS) profile" evidence="4">
    <location>
        <begin position="71"/>
        <end position="451"/>
    </location>
</feature>
<feature type="transmembrane region" description="Helical" evidence="3">
    <location>
        <begin position="270"/>
        <end position="291"/>
    </location>
</feature>
<comment type="similarity">
    <text evidence="2">Belongs to the major facilitator superfamily. Monocarboxylate porter (TC 2.A.1.13) family.</text>
</comment>
<keyword evidence="3" id="KW-0812">Transmembrane</keyword>